<evidence type="ECO:0000259" key="6">
    <source>
        <dbReference type="PROSITE" id="PS50103"/>
    </source>
</evidence>
<feature type="domain" description="C3H1-type" evidence="6">
    <location>
        <begin position="46"/>
        <end position="74"/>
    </location>
</feature>
<dbReference type="CDD" id="cd18808">
    <property type="entry name" value="SF1_C_Upf1"/>
    <property type="match status" value="1"/>
</dbReference>
<accession>A0A813JRZ7</accession>
<keyword evidence="2 4" id="KW-0863">Zinc-finger</keyword>
<dbReference type="InterPro" id="IPR047187">
    <property type="entry name" value="SF1_C_Upf1"/>
</dbReference>
<gene>
    <name evidence="8" type="ORF">PGLA2088_LOCUS23554</name>
</gene>
<evidence type="ECO:0000256" key="3">
    <source>
        <dbReference type="ARBA" id="ARBA00022833"/>
    </source>
</evidence>
<dbReference type="Pfam" id="PF13087">
    <property type="entry name" value="AAA_12"/>
    <property type="match status" value="1"/>
</dbReference>
<dbReference type="Pfam" id="PF00644">
    <property type="entry name" value="PARP"/>
    <property type="match status" value="1"/>
</dbReference>
<dbReference type="InterPro" id="IPR000571">
    <property type="entry name" value="Znf_CCCH"/>
</dbReference>
<dbReference type="GO" id="GO:0003950">
    <property type="term" value="F:NAD+ poly-ADP-ribosyltransferase activity"/>
    <property type="evidence" value="ECO:0007669"/>
    <property type="project" value="InterPro"/>
</dbReference>
<feature type="zinc finger region" description="C3H1-type" evidence="4">
    <location>
        <begin position="4"/>
        <end position="31"/>
    </location>
</feature>
<evidence type="ECO:0000313" key="8">
    <source>
        <dbReference type="EMBL" id="CAE8683641.1"/>
    </source>
</evidence>
<reference evidence="8" key="1">
    <citation type="submission" date="2021-02" db="EMBL/GenBank/DDBJ databases">
        <authorList>
            <person name="Dougan E. K."/>
            <person name="Rhodes N."/>
            <person name="Thang M."/>
            <person name="Chan C."/>
        </authorList>
    </citation>
    <scope>NUCLEOTIDE SEQUENCE</scope>
</reference>
<proteinExistence type="predicted"/>
<dbReference type="Pfam" id="PF00642">
    <property type="entry name" value="zf-CCCH"/>
    <property type="match status" value="2"/>
</dbReference>
<dbReference type="GO" id="GO:0004386">
    <property type="term" value="F:helicase activity"/>
    <property type="evidence" value="ECO:0007669"/>
    <property type="project" value="InterPro"/>
</dbReference>
<sequence length="2319" mass="258738">MPPGPKTRLCNFFGKGACNRGPACPFAHGDAELQELPVSHAEKQVGHKTRLCTFFSNKGSCNNGGSCQFAHGDEELQPFSSKGWNPKGKSKGFGTDEVKGGGKGGGKGGTEEESDNIFVVDTRSSKPLPYSDELFTNAERIGGFSLTVDYEQVFDEGELKRLDEASARGGAVGANLYEKFSEKIAAEVQAKRLEYRGSVRPFEHLLKWFQQQDMHVRSSPGSSDRTAVVVRRGLLEKLMKLPLAFAPEQCKILAICRGNYVFLEDEPESGGAAEGADSRILHTGTAFQSVVTNGGHAGRFIAVTRAQLAGTENLECLIVGELDCIDAENRPVRIKCTRHLPPDSTSHLGAAPKMHPPKAVDMYVQSAAAAVQDILVGFRSDSGVLEDVLNFTLQEFLETYSLRNNSTNGECLGWLHRFVRRFFPWMVRQVGSDGHMLFQLEAGKGAGKGGKGAGGGGAKIRPLRKAELPLWASDCLKAMTPLWAAGPAASEEREEATPSSNGKQRDAKDADAMLEAEVVKVDLEQRSVSLRVAGNVRTVHLSSFQGLWPMLPRAKDQIKFPLNSKHISPRLLKVSPVGMSAEEMKTFLVALDKEYQEKGAETLMRLSMFCSGYMQHILSHLKAGQQASKPALDRLLDFASVLLRRAGAGSSSGPEAELLFAVLRSRLMVKSLPEAIKKGDLSEGDVDAVVNFILICVPVFPRHVFLLKPLLDGVTAFRLENSMVPRLQLRKVVDPLLAMINAFSDGLAVDEGFSNFVSWKQTALVPKLLSDDLSDVQDLPAATWSYNSFDEYMDTYFRLLRADCFGSLQTGVKAFVEGKLDPRDLRVYNAEVLSIHILRNARGFVATISCENTFPRKVPFPPSALMHGNLVCISLSEQPFAEVLWGRIAERAMDRATRSQRKLEVAIEFLDDLNKIQGFDVLFRLLVPKTAHLLLVDSPVFFLSFGPVLRKLQRLTAETMPLGNILFGGEIDAEEAAAELPWSAHALKSLDCAVSNGSRAFDASQSRALPCMLASTCCCIQGPPGTGKSFIGVEAISHLLKTPRSLVPESRQPRPSPFDRNFDYEDRSSRSSQSDYADSDSETHAEPDQKLRILVLTYKNHALDEFLLDCMKQIKPMPNVVRIGGRCEDEELAERNLQKIARERKKSPSLGKMLYEVITQKKAVVEEMQSELDALAAQLEPVELCAAHASDEQLFHLLNNCPLGCQRAHSRHHDRLKDAIQRGERVAADDLQACFNKWKPVVPDTKRFAAKSQPGDEEASDSDAEAEANDRRAFEEKVEKLCTLSLGKLQGAMVLAPVGHSLHVCYCDDVWALKPEERSQLLGSWLQKEIHEFRSRFEPLLVENDAMSQKISQLERAHQADVLREADIVGCTISGASIRCELLSEVNFQVVVVEEAAEILEPQLVAAIPPSCRQLILIGDHFQLRPKIENHQLGRDRNFARSLMERLLLNPDSRYPQASLSTQNRMRDEFLCLLLPHYPDLKTNLDRVRDNVPLGMVKKSMYFVATRQHLESESNIGRSVMNLGEASEILKFVAHILQEGYEQGRITVLAMYDGQVALIKGKLKQAGHQEIRCCTVDRYQGDENQIVIVSLVRSNTSGKIGFVFERSRLIVSASRARSGVYFFGNDKLLATKSPEWRQLIETMRQKGCLGQELQIICPRHPSVLLKLGEQCHHVCDQFLPCGHKCVKSCHREGSHPQCEAEVVVRLRCGHEKPCECWQQADADNLRCSQLTFFQHVGCSHTDTRRCWDKQKKCDMLVPIECPRCHELGETQCFVKKEGPEGFRCLKPCRLSMSCSHPCTLQCFEDCEKAVDDCKLCAEERERGRALQLEKVEQLLKTVANDEHVEMSELDAGKNEREYAEVQQQVSLYFQRAGIDASVLKVQKVKHNKLERQYYHQHRYICFPDSEKVMLTEVQSSSAAEKVAREGLAARSEGVNAGPRGSKSKQQASQCDFFHTCRMDTSKLKHEGVRLHLVICRVQAGRIYEVGRRGHTRKWGDRVPEEFDSAFNLETSCLRLTKLSLGLPTHVLTVLARPADLGPEDMSMPKYWTAPEVKSSQGWHVVPVSILEAEALKAALRPGGSLGGRDQRTDLDYRGFRYAQAWRLQHPGLWAQYAAAKKNIKSVHLPSLTKCGVRIHKVDLRKQYQELMQRLPAELDANINEVYLSHGTKPETILSILSEGMNERFSGGIFGHGTYLAEDVAKNDQYATYDEGYGAHKALHKLLFDHPCLKHPGKVVYVFFCRTVLGCHIRTKDGQNDMDAGRKLWSSVQKELATISGSHPPIIHHSLLAETGGAIARYREFILYHGSRIYPEYLVAYERR</sequence>
<dbReference type="PROSITE" id="PS51059">
    <property type="entry name" value="PARP_CATALYTIC"/>
    <property type="match status" value="1"/>
</dbReference>
<dbReference type="InterPro" id="IPR045055">
    <property type="entry name" value="DNA2/NAM7-like"/>
</dbReference>
<dbReference type="PANTHER" id="PTHR10887:SF341">
    <property type="entry name" value="NFX1-TYPE ZINC FINGER-CONTAINING PROTEIN 1"/>
    <property type="match status" value="1"/>
</dbReference>
<dbReference type="SUPFAM" id="SSF90229">
    <property type="entry name" value="CCCH zinc finger"/>
    <property type="match status" value="2"/>
</dbReference>
<dbReference type="InterPro" id="IPR013961">
    <property type="entry name" value="RAI1"/>
</dbReference>
<evidence type="ECO:0000256" key="5">
    <source>
        <dbReference type="SAM" id="MobiDB-lite"/>
    </source>
</evidence>
<dbReference type="GO" id="GO:0031380">
    <property type="term" value="C:nuclear RNA-directed RNA polymerase complex"/>
    <property type="evidence" value="ECO:0007669"/>
    <property type="project" value="TreeGrafter"/>
</dbReference>
<dbReference type="PROSITE" id="PS50103">
    <property type="entry name" value="ZF_C3H1"/>
    <property type="match status" value="2"/>
</dbReference>
<dbReference type="Pfam" id="PF13086">
    <property type="entry name" value="AAA_11"/>
    <property type="match status" value="1"/>
</dbReference>
<feature type="domain" description="PARP catalytic" evidence="7">
    <location>
        <begin position="2054"/>
        <end position="2319"/>
    </location>
</feature>
<dbReference type="SUPFAM" id="SSF56399">
    <property type="entry name" value="ADP-ribosylation"/>
    <property type="match status" value="1"/>
</dbReference>
<dbReference type="InterPro" id="IPR027417">
    <property type="entry name" value="P-loop_NTPase"/>
</dbReference>
<evidence type="ECO:0000256" key="4">
    <source>
        <dbReference type="PROSITE-ProRule" id="PRU00723"/>
    </source>
</evidence>
<evidence type="ECO:0000313" key="9">
    <source>
        <dbReference type="Proteomes" id="UP000626109"/>
    </source>
</evidence>
<evidence type="ECO:0000256" key="2">
    <source>
        <dbReference type="ARBA" id="ARBA00022771"/>
    </source>
</evidence>
<dbReference type="InterPro" id="IPR041679">
    <property type="entry name" value="DNA2/NAM7-like_C"/>
</dbReference>
<feature type="region of interest" description="Disordered" evidence="5">
    <location>
        <begin position="1044"/>
        <end position="1085"/>
    </location>
</feature>
<dbReference type="SUPFAM" id="SSF52540">
    <property type="entry name" value="P-loop containing nucleoside triphosphate hydrolases"/>
    <property type="match status" value="1"/>
</dbReference>
<keyword evidence="3 4" id="KW-0862">Zinc</keyword>
<dbReference type="PANTHER" id="PTHR10887">
    <property type="entry name" value="DNA2/NAM7 HELICASE FAMILY"/>
    <property type="match status" value="1"/>
</dbReference>
<dbReference type="Gene3D" id="4.10.1000.10">
    <property type="entry name" value="Zinc finger, CCCH-type"/>
    <property type="match status" value="2"/>
</dbReference>
<feature type="zinc finger region" description="C3H1-type" evidence="4">
    <location>
        <begin position="46"/>
        <end position="74"/>
    </location>
</feature>
<feature type="compositionally biased region" description="Basic and acidic residues" evidence="5">
    <location>
        <begin position="1060"/>
        <end position="1069"/>
    </location>
</feature>
<dbReference type="GO" id="GO:0031048">
    <property type="term" value="P:regulatory ncRNA-mediated heterochromatin formation"/>
    <property type="evidence" value="ECO:0007669"/>
    <property type="project" value="TreeGrafter"/>
</dbReference>
<dbReference type="SMART" id="SM00356">
    <property type="entry name" value="ZnF_C3H1"/>
    <property type="match status" value="2"/>
</dbReference>
<keyword evidence="1 4" id="KW-0479">Metal-binding</keyword>
<comment type="caution">
    <text evidence="8">The sequence shown here is derived from an EMBL/GenBank/DDBJ whole genome shotgun (WGS) entry which is preliminary data.</text>
</comment>
<name>A0A813JRZ7_POLGL</name>
<feature type="region of interest" description="Disordered" evidence="5">
    <location>
        <begin position="487"/>
        <end position="508"/>
    </location>
</feature>
<dbReference type="Gene3D" id="3.40.50.300">
    <property type="entry name" value="P-loop containing nucleotide triphosphate hydrolases"/>
    <property type="match status" value="2"/>
</dbReference>
<dbReference type="InterPro" id="IPR041677">
    <property type="entry name" value="DNA2/NAM7_AAA_11"/>
</dbReference>
<dbReference type="Gene3D" id="3.90.228.10">
    <property type="match status" value="2"/>
</dbReference>
<dbReference type="InterPro" id="IPR012317">
    <property type="entry name" value="Poly(ADP-ribose)pol_cat_dom"/>
</dbReference>
<dbReference type="Pfam" id="PF08652">
    <property type="entry name" value="RAI1"/>
    <property type="match status" value="1"/>
</dbReference>
<dbReference type="Proteomes" id="UP000626109">
    <property type="component" value="Unassembled WGS sequence"/>
</dbReference>
<dbReference type="CDD" id="cd06008">
    <property type="entry name" value="NF-X1-zinc-finger"/>
    <property type="match status" value="1"/>
</dbReference>
<dbReference type="InterPro" id="IPR036855">
    <property type="entry name" value="Znf_CCCH_sf"/>
</dbReference>
<feature type="region of interest" description="Disordered" evidence="5">
    <location>
        <begin position="78"/>
        <end position="116"/>
    </location>
</feature>
<evidence type="ECO:0008006" key="10">
    <source>
        <dbReference type="Google" id="ProtNLM"/>
    </source>
</evidence>
<organism evidence="8 9">
    <name type="scientific">Polarella glacialis</name>
    <name type="common">Dinoflagellate</name>
    <dbReference type="NCBI Taxonomy" id="89957"/>
    <lineage>
        <taxon>Eukaryota</taxon>
        <taxon>Sar</taxon>
        <taxon>Alveolata</taxon>
        <taxon>Dinophyceae</taxon>
        <taxon>Suessiales</taxon>
        <taxon>Suessiaceae</taxon>
        <taxon>Polarella</taxon>
    </lineage>
</organism>
<evidence type="ECO:0000256" key="1">
    <source>
        <dbReference type="ARBA" id="ARBA00022723"/>
    </source>
</evidence>
<dbReference type="EMBL" id="CAJNNW010026211">
    <property type="protein sequence ID" value="CAE8683641.1"/>
    <property type="molecule type" value="Genomic_DNA"/>
</dbReference>
<feature type="compositionally biased region" description="Acidic residues" evidence="5">
    <location>
        <begin position="1255"/>
        <end position="1267"/>
    </location>
</feature>
<evidence type="ECO:0000259" key="7">
    <source>
        <dbReference type="PROSITE" id="PS51059"/>
    </source>
</evidence>
<feature type="domain" description="C3H1-type" evidence="6">
    <location>
        <begin position="4"/>
        <end position="31"/>
    </location>
</feature>
<feature type="region of interest" description="Disordered" evidence="5">
    <location>
        <begin position="1246"/>
        <end position="1270"/>
    </location>
</feature>
<dbReference type="GO" id="GO:0008270">
    <property type="term" value="F:zinc ion binding"/>
    <property type="evidence" value="ECO:0007669"/>
    <property type="project" value="UniProtKB-KW"/>
</dbReference>
<protein>
    <recommendedName>
        <fullName evidence="10">NFX1-type zinc finger-containing protein 1</fullName>
    </recommendedName>
</protein>